<dbReference type="AlphaFoldDB" id="A0AAE4IV24"/>
<organism evidence="1 2">
    <name type="scientific">Pseudenterobacter timonensis</name>
    <dbReference type="NCBI Taxonomy" id="1755099"/>
    <lineage>
        <taxon>Bacteria</taxon>
        <taxon>Pseudomonadati</taxon>
        <taxon>Pseudomonadota</taxon>
        <taxon>Gammaproteobacteria</taxon>
        <taxon>Enterobacterales</taxon>
        <taxon>Enterobacteriaceae</taxon>
        <taxon>Pseudenterobacter</taxon>
    </lineage>
</organism>
<gene>
    <name evidence="1" type="ORF">O7047_14865</name>
</gene>
<dbReference type="Pfam" id="PF03864">
    <property type="entry name" value="Phage_cap_E"/>
    <property type="match status" value="1"/>
</dbReference>
<accession>A0AAE4IV24</accession>
<evidence type="ECO:0000313" key="2">
    <source>
        <dbReference type="Proteomes" id="UP001248822"/>
    </source>
</evidence>
<comment type="caution">
    <text evidence="1">The sequence shown here is derived from an EMBL/GenBank/DDBJ whole genome shotgun (WGS) entry which is preliminary data.</text>
</comment>
<dbReference type="Gene3D" id="3.15.30.10">
    <property type="entry name" value="putative capsid protein of prophage domain like"/>
    <property type="match status" value="1"/>
</dbReference>
<dbReference type="Proteomes" id="UP001248822">
    <property type="component" value="Unassembled WGS sequence"/>
</dbReference>
<evidence type="ECO:0000313" key="1">
    <source>
        <dbReference type="EMBL" id="MDR9891503.1"/>
    </source>
</evidence>
<proteinExistence type="predicted"/>
<dbReference type="EMBL" id="JAQGEC010000013">
    <property type="protein sequence ID" value="MDR9891503.1"/>
    <property type="molecule type" value="Genomic_DNA"/>
</dbReference>
<dbReference type="RefSeq" id="WP_048971109.1">
    <property type="nucleotide sequence ID" value="NZ_JAQGEC010000013.1"/>
</dbReference>
<name>A0AAE4IV24_9ENTR</name>
<protein>
    <submittedName>
        <fullName evidence="1">Major capsid protein</fullName>
    </submittedName>
</protein>
<dbReference type="InterPro" id="IPR005564">
    <property type="entry name" value="Major_capsid_GpE"/>
</dbReference>
<sequence>MGLSTNFSYADYTNTFVNMDAKNTLLSTLNVFNDRQTSASPKVSLDIIDEVAQKVASSVNRYGSEWSSIPKRSASNHLIEAPLYAYQDRITAADVQPYRKPGSDLQMSVMDAVTSSAVAMHDKYMRTKEKIFADALFRNTVEANFTAQKLISWEDEFGYQQATGTIKTSVSAGDPLRSLDDAVTAAKVRMGGLAGQLDGFILFAGSNVYRGIKYHPDVRQNVQFGVLDRDVLFNKEVLPAFSTFIIENVRVVEVTDQALYGIGPDESFLVPRFSKPLSSDIALPFGYVATATSRNLDLAFADPVDFRIWSVQDKFKNVELFAESSILPVVYRPDFTTRLTNDAA</sequence>
<reference evidence="1" key="1">
    <citation type="submission" date="2022-12" db="EMBL/GenBank/DDBJ databases">
        <title>NDM-1 containing novel ST 2018 Pseudenterobacter timonensis.</title>
        <authorList>
            <person name="Halder G."/>
            <person name="Mandal S."/>
            <person name="Dutta S."/>
        </authorList>
    </citation>
    <scope>NUCLEOTIDE SEQUENCE</scope>
    <source>
        <strain evidence="1">CNCI147</strain>
    </source>
</reference>